<reference evidence="1 2" key="1">
    <citation type="submission" date="2021-06" db="EMBL/GenBank/DDBJ databases">
        <authorList>
            <person name="Kallberg Y."/>
            <person name="Tangrot J."/>
            <person name="Rosling A."/>
        </authorList>
    </citation>
    <scope>NUCLEOTIDE SEQUENCE [LARGE SCALE GENOMIC DNA]</scope>
    <source>
        <strain evidence="1 2">120-4 pot B 10/14</strain>
    </source>
</reference>
<name>A0ABN7UNG6_GIGMA</name>
<organism evidence="1 2">
    <name type="scientific">Gigaspora margarita</name>
    <dbReference type="NCBI Taxonomy" id="4874"/>
    <lineage>
        <taxon>Eukaryota</taxon>
        <taxon>Fungi</taxon>
        <taxon>Fungi incertae sedis</taxon>
        <taxon>Mucoromycota</taxon>
        <taxon>Glomeromycotina</taxon>
        <taxon>Glomeromycetes</taxon>
        <taxon>Diversisporales</taxon>
        <taxon>Gigasporaceae</taxon>
        <taxon>Gigaspora</taxon>
    </lineage>
</organism>
<gene>
    <name evidence="1" type="ORF">GMARGA_LOCUS8358</name>
</gene>
<dbReference type="Proteomes" id="UP000789901">
    <property type="component" value="Unassembled WGS sequence"/>
</dbReference>
<feature type="non-terminal residue" evidence="1">
    <location>
        <position position="1"/>
    </location>
</feature>
<accession>A0ABN7UNG6</accession>
<proteinExistence type="predicted"/>
<evidence type="ECO:0000313" key="1">
    <source>
        <dbReference type="EMBL" id="CAG8631521.1"/>
    </source>
</evidence>
<evidence type="ECO:0000313" key="2">
    <source>
        <dbReference type="Proteomes" id="UP000789901"/>
    </source>
</evidence>
<comment type="caution">
    <text evidence="1">The sequence shown here is derived from an EMBL/GenBank/DDBJ whole genome shotgun (WGS) entry which is preliminary data.</text>
</comment>
<keyword evidence="2" id="KW-1185">Reference proteome</keyword>
<protein>
    <submittedName>
        <fullName evidence="1">34713_t:CDS:1</fullName>
    </submittedName>
</protein>
<dbReference type="EMBL" id="CAJVQB010004278">
    <property type="protein sequence ID" value="CAG8631521.1"/>
    <property type="molecule type" value="Genomic_DNA"/>
</dbReference>
<sequence>GYAFDWVSAEQDTLCLTFTLLDFSLSFAGKSGEISGSSIGKPDSLSSNLTISEASSLSFKDSTCLISGVMYILVDLDDKATVMDGADDVFLSFSI</sequence>